<dbReference type="Proteomes" id="UP001527181">
    <property type="component" value="Unassembled WGS sequence"/>
</dbReference>
<name>A0ABT4GQL6_PAEAL</name>
<comment type="caution">
    <text evidence="1">The sequence shown here is derived from an EMBL/GenBank/DDBJ whole genome shotgun (WGS) entry which is preliminary data.</text>
</comment>
<accession>A0ABT4GQL6</accession>
<protein>
    <submittedName>
        <fullName evidence="1">DUF2634 domain-containing protein</fullName>
    </submittedName>
</protein>
<evidence type="ECO:0000313" key="1">
    <source>
        <dbReference type="EMBL" id="MCY9758981.1"/>
    </source>
</evidence>
<proteinExistence type="predicted"/>
<sequence>MNNFKLDVTGDIVIANDEMQMLSGKDEVIQSARIVLGTNLNEWFLDPEAGTDYDVLLQKQPNDEAIRAAVFAALEQVEQIQKVDSIEIRFDRANRMLYISFSATATNGEQIESEVILDA</sequence>
<gene>
    <name evidence="1" type="ORF">M5X12_00195</name>
</gene>
<evidence type="ECO:0000313" key="2">
    <source>
        <dbReference type="Proteomes" id="UP001527181"/>
    </source>
</evidence>
<dbReference type="SUPFAM" id="SSF160719">
    <property type="entry name" value="gpW/gp25-like"/>
    <property type="match status" value="1"/>
</dbReference>
<dbReference type="EMBL" id="JAMDNP010000001">
    <property type="protein sequence ID" value="MCY9758981.1"/>
    <property type="molecule type" value="Genomic_DNA"/>
</dbReference>
<dbReference type="InterPro" id="IPR020288">
    <property type="entry name" value="Sheath_initiator"/>
</dbReference>
<keyword evidence="2" id="KW-1185">Reference proteome</keyword>
<dbReference type="RefSeq" id="WP_268600611.1">
    <property type="nucleotide sequence ID" value="NZ_JAMDNP010000001.1"/>
</dbReference>
<reference evidence="1 2" key="1">
    <citation type="submission" date="2022-05" db="EMBL/GenBank/DDBJ databases">
        <title>Genome Sequencing of Bee-Associated Microbes.</title>
        <authorList>
            <person name="Dunlap C."/>
        </authorList>
    </citation>
    <scope>NUCLEOTIDE SEQUENCE [LARGE SCALE GENOMIC DNA]</scope>
    <source>
        <strain evidence="1 2">NRRL B-04010</strain>
    </source>
</reference>
<dbReference type="Pfam" id="PF10934">
    <property type="entry name" value="Sheath_initiator"/>
    <property type="match status" value="1"/>
</dbReference>
<dbReference type="Gene3D" id="3.10.450.40">
    <property type="match status" value="1"/>
</dbReference>
<organism evidence="1 2">
    <name type="scientific">Paenibacillus alvei</name>
    <name type="common">Bacillus alvei</name>
    <dbReference type="NCBI Taxonomy" id="44250"/>
    <lineage>
        <taxon>Bacteria</taxon>
        <taxon>Bacillati</taxon>
        <taxon>Bacillota</taxon>
        <taxon>Bacilli</taxon>
        <taxon>Bacillales</taxon>
        <taxon>Paenibacillaceae</taxon>
        <taxon>Paenibacillus</taxon>
    </lineage>
</organism>